<dbReference type="Proteomes" id="UP000046373">
    <property type="component" value="Unassembled WGS sequence"/>
</dbReference>
<feature type="compositionally biased region" description="Basic residues" evidence="1">
    <location>
        <begin position="85"/>
        <end position="102"/>
    </location>
</feature>
<evidence type="ECO:0000313" key="3">
    <source>
        <dbReference type="Proteomes" id="UP000046373"/>
    </source>
</evidence>
<dbReference type="AlphaFoldDB" id="A0A090F3V6"/>
<name>A0A090F3V6_MESPL</name>
<gene>
    <name evidence="2" type="ORF">MPLDJ20_20514</name>
</gene>
<proteinExistence type="predicted"/>
<protein>
    <submittedName>
        <fullName evidence="2">Uncharacterized protein</fullName>
    </submittedName>
</protein>
<dbReference type="EMBL" id="CCNB01000012">
    <property type="protein sequence ID" value="CDX36333.1"/>
    <property type="molecule type" value="Genomic_DNA"/>
</dbReference>
<feature type="region of interest" description="Disordered" evidence="1">
    <location>
        <begin position="66"/>
        <end position="107"/>
    </location>
</feature>
<evidence type="ECO:0000256" key="1">
    <source>
        <dbReference type="SAM" id="MobiDB-lite"/>
    </source>
</evidence>
<reference evidence="2 3" key="1">
    <citation type="submission" date="2014-08" db="EMBL/GenBank/DDBJ databases">
        <authorList>
            <person name="Moulin Lionel"/>
        </authorList>
    </citation>
    <scope>NUCLEOTIDE SEQUENCE [LARGE SCALE GENOMIC DNA]</scope>
</reference>
<accession>A0A090F3V6</accession>
<sequence>MSTFMRVDLPAPFSPTTAWTVPNFTAKLTFESAFTPGNVLLMPRMSRAQSATTVISGLVLPGKRPGAPRRGFIGHIKRMAGPSNRPRKPSRKPRLRPPKRFRRDVDNRDGRHYCTNITVLASWFSEAFDKGGDRFAHACIPVGILI</sequence>
<evidence type="ECO:0000313" key="2">
    <source>
        <dbReference type="EMBL" id="CDX36333.1"/>
    </source>
</evidence>
<organism evidence="2 3">
    <name type="scientific">Mesorhizobium plurifarium</name>
    <dbReference type="NCBI Taxonomy" id="69974"/>
    <lineage>
        <taxon>Bacteria</taxon>
        <taxon>Pseudomonadati</taxon>
        <taxon>Pseudomonadota</taxon>
        <taxon>Alphaproteobacteria</taxon>
        <taxon>Hyphomicrobiales</taxon>
        <taxon>Phyllobacteriaceae</taxon>
        <taxon>Mesorhizobium</taxon>
    </lineage>
</organism>